<accession>A0A834GQC8</accession>
<organism evidence="6 7">
    <name type="scientific">Rhododendron simsii</name>
    <name type="common">Sims's rhododendron</name>
    <dbReference type="NCBI Taxonomy" id="118357"/>
    <lineage>
        <taxon>Eukaryota</taxon>
        <taxon>Viridiplantae</taxon>
        <taxon>Streptophyta</taxon>
        <taxon>Embryophyta</taxon>
        <taxon>Tracheophyta</taxon>
        <taxon>Spermatophyta</taxon>
        <taxon>Magnoliopsida</taxon>
        <taxon>eudicotyledons</taxon>
        <taxon>Gunneridae</taxon>
        <taxon>Pentapetalae</taxon>
        <taxon>asterids</taxon>
        <taxon>Ericales</taxon>
        <taxon>Ericaceae</taxon>
        <taxon>Ericoideae</taxon>
        <taxon>Rhodoreae</taxon>
        <taxon>Rhododendron</taxon>
    </lineage>
</organism>
<evidence type="ECO:0000259" key="5">
    <source>
        <dbReference type="PROSITE" id="PS50929"/>
    </source>
</evidence>
<dbReference type="Gene3D" id="1.20.1560.10">
    <property type="entry name" value="ABC transporter type 1, transmembrane domain"/>
    <property type="match status" value="1"/>
</dbReference>
<feature type="domain" description="ABC transmembrane type-1" evidence="5">
    <location>
        <begin position="13"/>
        <end position="79"/>
    </location>
</feature>
<keyword evidence="3 4" id="KW-0472">Membrane</keyword>
<gene>
    <name evidence="6" type="ORF">RHSIM_Rhsim07G0129300</name>
</gene>
<evidence type="ECO:0000256" key="4">
    <source>
        <dbReference type="SAM" id="Phobius"/>
    </source>
</evidence>
<dbReference type="Pfam" id="PF00664">
    <property type="entry name" value="ABC_membrane"/>
    <property type="match status" value="1"/>
</dbReference>
<keyword evidence="7" id="KW-1185">Reference proteome</keyword>
<dbReference type="EMBL" id="WJXA01000007">
    <property type="protein sequence ID" value="KAF7137772.1"/>
    <property type="molecule type" value="Genomic_DNA"/>
</dbReference>
<dbReference type="AlphaFoldDB" id="A0A834GQC8"/>
<reference evidence="6" key="1">
    <citation type="submission" date="2019-11" db="EMBL/GenBank/DDBJ databases">
        <authorList>
            <person name="Liu Y."/>
            <person name="Hou J."/>
            <person name="Li T.-Q."/>
            <person name="Guan C.-H."/>
            <person name="Wu X."/>
            <person name="Wu H.-Z."/>
            <person name="Ling F."/>
            <person name="Zhang R."/>
            <person name="Shi X.-G."/>
            <person name="Ren J.-P."/>
            <person name="Chen E.-F."/>
            <person name="Sun J.-M."/>
        </authorList>
    </citation>
    <scope>NUCLEOTIDE SEQUENCE</scope>
    <source>
        <strain evidence="6">Adult_tree_wgs_1</strain>
        <tissue evidence="6">Leaves</tissue>
    </source>
</reference>
<evidence type="ECO:0000313" key="7">
    <source>
        <dbReference type="Proteomes" id="UP000626092"/>
    </source>
</evidence>
<evidence type="ECO:0000256" key="1">
    <source>
        <dbReference type="ARBA" id="ARBA00022692"/>
    </source>
</evidence>
<keyword evidence="2 4" id="KW-1133">Transmembrane helix</keyword>
<name>A0A834GQC8_RHOSS</name>
<feature type="transmembrane region" description="Helical" evidence="4">
    <location>
        <begin position="188"/>
        <end position="209"/>
    </location>
</feature>
<dbReference type="GO" id="GO:0140359">
    <property type="term" value="F:ABC-type transporter activity"/>
    <property type="evidence" value="ECO:0007669"/>
    <property type="project" value="InterPro"/>
</dbReference>
<sequence length="282" mass="31685">MENSIYKYNTKRFLMVWKITLATFSIVALIALAGGVYAFVVIGLIARVRKSYVKARAGEIAEEVIGNVRTVQAFAGEEKICLVSACILPCEEALKLNFSKIPAQAQEVAAHAKQFLLITAFKKSVDLTMLDFLLPVSGNNYDITQLPLQIEAYVTIEKEPPSDDQKLCQLIWFKPSATDVYNLGSNSWLWLGALISSSFLKFLLLIGLLTRYYIYPVDQHEILIQGKISSKHVNHMRLQKCDCNSSFYVEPGLKNAKPKDEVWKQYCLEFLKSVSATCVIAL</sequence>
<feature type="transmembrane region" description="Helical" evidence="4">
    <location>
        <begin position="21"/>
        <end position="46"/>
    </location>
</feature>
<dbReference type="InterPro" id="IPR011527">
    <property type="entry name" value="ABC1_TM_dom"/>
</dbReference>
<dbReference type="GO" id="GO:0016020">
    <property type="term" value="C:membrane"/>
    <property type="evidence" value="ECO:0007669"/>
    <property type="project" value="InterPro"/>
</dbReference>
<dbReference type="SUPFAM" id="SSF90123">
    <property type="entry name" value="ABC transporter transmembrane region"/>
    <property type="match status" value="1"/>
</dbReference>
<comment type="caution">
    <text evidence="6">The sequence shown here is derived from an EMBL/GenBank/DDBJ whole genome shotgun (WGS) entry which is preliminary data.</text>
</comment>
<keyword evidence="1 4" id="KW-0812">Transmembrane</keyword>
<dbReference type="Proteomes" id="UP000626092">
    <property type="component" value="Unassembled WGS sequence"/>
</dbReference>
<proteinExistence type="predicted"/>
<evidence type="ECO:0000313" key="6">
    <source>
        <dbReference type="EMBL" id="KAF7137772.1"/>
    </source>
</evidence>
<evidence type="ECO:0000256" key="3">
    <source>
        <dbReference type="ARBA" id="ARBA00023136"/>
    </source>
</evidence>
<dbReference type="GO" id="GO:0005524">
    <property type="term" value="F:ATP binding"/>
    <property type="evidence" value="ECO:0007669"/>
    <property type="project" value="InterPro"/>
</dbReference>
<dbReference type="InterPro" id="IPR036640">
    <property type="entry name" value="ABC1_TM_sf"/>
</dbReference>
<dbReference type="PROSITE" id="PS50929">
    <property type="entry name" value="ABC_TM1F"/>
    <property type="match status" value="1"/>
</dbReference>
<evidence type="ECO:0000256" key="2">
    <source>
        <dbReference type="ARBA" id="ARBA00022989"/>
    </source>
</evidence>
<protein>
    <recommendedName>
        <fullName evidence="5">ABC transmembrane type-1 domain-containing protein</fullName>
    </recommendedName>
</protein>